<dbReference type="Pfam" id="PF02321">
    <property type="entry name" value="OEP"/>
    <property type="match status" value="2"/>
</dbReference>
<feature type="signal peptide" evidence="2">
    <location>
        <begin position="1"/>
        <end position="23"/>
    </location>
</feature>
<dbReference type="RefSeq" id="WP_301721075.1">
    <property type="nucleotide sequence ID" value="NZ_JAGGJB010000006.1"/>
</dbReference>
<dbReference type="PANTHER" id="PTHR30203:SF24">
    <property type="entry name" value="BLR4935 PROTEIN"/>
    <property type="match status" value="1"/>
</dbReference>
<reference evidence="5 6" key="1">
    <citation type="submission" date="2021-03" db="EMBL/GenBank/DDBJ databases">
        <title>Pseudidiomarina terrestris, a new bacterium isolated from saline soil.</title>
        <authorList>
            <person name="Galisteo C."/>
            <person name="De La Haba R."/>
            <person name="Sanchez-Porro C."/>
            <person name="Ventosa A."/>
        </authorList>
    </citation>
    <scope>NUCLEOTIDE SEQUENCE [LARGE SCALE GENOMIC DNA]</scope>
    <source>
        <strain evidence="3 6">1APP75-32.1</strain>
        <strain evidence="5">1APR75-15</strain>
        <strain evidence="4">1ASR75-15</strain>
    </source>
</reference>
<dbReference type="Gene3D" id="1.20.1600.10">
    <property type="entry name" value="Outer membrane efflux proteins (OEP)"/>
    <property type="match status" value="1"/>
</dbReference>
<evidence type="ECO:0000313" key="4">
    <source>
        <dbReference type="EMBL" id="MDN7130257.1"/>
    </source>
</evidence>
<sequence length="415" mass="46452">MKLLYFVVAAVVGSVVLPASAIANDLTLGNALERVLQNNPVLQKYPYQQRMAEAEKLQASLTPNPKIGLELENFAGSGTNRGFENAQATLSLSQLIELGGKREQRIELASVKQRQLNAEFDYSKLAVFAETAHRFYQLIRLQVLADWSQQQKLRLDEALRVALERVEAGAVPPSEVTRIRLQQQQVIAKTEEITGQIQVAKSNLSAMWASAPDFTQVTGKFSSSLRLPTDVEVEEAVNQAPEFLRLVDSEHLLAARVSTLKAEAIADVTLGVGVRYDNQLNDSGLVVQASMPLQLTNPNLGFIQAKQAERDLILDQQRVVRQQLRADARTLLARLQANRNYLERIRLDLLPIARQLEQETKAGYAKGIHSLLMVLDAQEELAQLEYQQINRRYAIYQDLLELERMTGQSFLGPEL</sequence>
<dbReference type="Proteomes" id="UP001169492">
    <property type="component" value="Unassembled WGS sequence"/>
</dbReference>
<evidence type="ECO:0000313" key="6">
    <source>
        <dbReference type="Proteomes" id="UP001169492"/>
    </source>
</evidence>
<dbReference type="Proteomes" id="UP001169491">
    <property type="component" value="Unassembled WGS sequence"/>
</dbReference>
<comment type="similarity">
    <text evidence="1">Belongs to the outer membrane factor (OMF) (TC 1.B.17) family.</text>
</comment>
<name>A0AAW7R2I4_9GAMM</name>
<dbReference type="PANTHER" id="PTHR30203">
    <property type="entry name" value="OUTER MEMBRANE CATION EFFLUX PROTEIN"/>
    <property type="match status" value="1"/>
</dbReference>
<dbReference type="EMBL" id="JAGGJB010000006">
    <property type="protein sequence ID" value="MDN7125499.1"/>
    <property type="molecule type" value="Genomic_DNA"/>
</dbReference>
<dbReference type="EMBL" id="JAGGJC010000004">
    <property type="protein sequence ID" value="MDN7130257.1"/>
    <property type="molecule type" value="Genomic_DNA"/>
</dbReference>
<dbReference type="GO" id="GO:0015562">
    <property type="term" value="F:efflux transmembrane transporter activity"/>
    <property type="evidence" value="ECO:0007669"/>
    <property type="project" value="InterPro"/>
</dbReference>
<proteinExistence type="inferred from homology"/>
<gene>
    <name evidence="3" type="ORF">J6I90_11445</name>
    <name evidence="4" type="ORF">J6I92_10260</name>
</gene>
<evidence type="ECO:0000313" key="5">
    <source>
        <dbReference type="Proteomes" id="UP001169491"/>
    </source>
</evidence>
<comment type="caution">
    <text evidence="3">The sequence shown here is derived from an EMBL/GenBank/DDBJ whole genome shotgun (WGS) entry which is preliminary data.</text>
</comment>
<keyword evidence="5" id="KW-1185">Reference proteome</keyword>
<organism evidence="3 6">
    <name type="scientific">Pseudidiomarina terrestris</name>
    <dbReference type="NCBI Taxonomy" id="2820060"/>
    <lineage>
        <taxon>Bacteria</taxon>
        <taxon>Pseudomonadati</taxon>
        <taxon>Pseudomonadota</taxon>
        <taxon>Gammaproteobacteria</taxon>
        <taxon>Alteromonadales</taxon>
        <taxon>Idiomarinaceae</taxon>
        <taxon>Pseudidiomarina</taxon>
    </lineage>
</organism>
<dbReference type="AlphaFoldDB" id="A0AAW7R2I4"/>
<feature type="chain" id="PRO_5043846507" evidence="2">
    <location>
        <begin position="24"/>
        <end position="415"/>
    </location>
</feature>
<dbReference type="InterPro" id="IPR003423">
    <property type="entry name" value="OMP_efflux"/>
</dbReference>
<dbReference type="InterPro" id="IPR010131">
    <property type="entry name" value="MdtP/NodT-like"/>
</dbReference>
<protein>
    <submittedName>
        <fullName evidence="3">TolC family protein</fullName>
    </submittedName>
</protein>
<dbReference type="SUPFAM" id="SSF56954">
    <property type="entry name" value="Outer membrane efflux proteins (OEP)"/>
    <property type="match status" value="1"/>
</dbReference>
<evidence type="ECO:0000256" key="2">
    <source>
        <dbReference type="SAM" id="SignalP"/>
    </source>
</evidence>
<evidence type="ECO:0000313" key="3">
    <source>
        <dbReference type="EMBL" id="MDN7125499.1"/>
    </source>
</evidence>
<accession>A0AAW7R2I4</accession>
<keyword evidence="2" id="KW-0732">Signal</keyword>
<evidence type="ECO:0000256" key="1">
    <source>
        <dbReference type="ARBA" id="ARBA00007613"/>
    </source>
</evidence>